<keyword evidence="2" id="KW-1185">Reference proteome</keyword>
<gene>
    <name evidence="1" type="ORF">MN116_005456</name>
</gene>
<comment type="caution">
    <text evidence="1">The sequence shown here is derived from an EMBL/GenBank/DDBJ whole genome shotgun (WGS) entry which is preliminary data.</text>
</comment>
<reference evidence="1" key="1">
    <citation type="submission" date="2022-04" db="EMBL/GenBank/DDBJ databases">
        <authorList>
            <person name="Xu L."/>
            <person name="Lv Z."/>
        </authorList>
    </citation>
    <scope>NUCLEOTIDE SEQUENCE</scope>
    <source>
        <strain evidence="1">LV_2022a</strain>
    </source>
</reference>
<dbReference type="AlphaFoldDB" id="A0AAE1ZDG2"/>
<protein>
    <submittedName>
        <fullName evidence="1">Uncharacterized protein</fullName>
    </submittedName>
</protein>
<sequence length="175" mass="20154">MDIKSLLNEIMALNDLPNCTPFINWRFNFEMSPYLEPKLSPNYRLMIDKRFIPSTDIHVSNELRTAWMNFVIGVACYAYRTVGKEFPREFKILLANSAVVVVLSGYLAERDISQQVLACDLNSSCNKSDKGIPRQESIHELDDICKYVPDGEWIYGLWTMENLASILAHCSSRFF</sequence>
<evidence type="ECO:0000313" key="1">
    <source>
        <dbReference type="EMBL" id="KAK4472085.1"/>
    </source>
</evidence>
<proteinExistence type="predicted"/>
<dbReference type="Proteomes" id="UP001292079">
    <property type="component" value="Unassembled WGS sequence"/>
</dbReference>
<accession>A0AAE1ZDG2</accession>
<dbReference type="EMBL" id="JALJAT010000003">
    <property type="protein sequence ID" value="KAK4472085.1"/>
    <property type="molecule type" value="Genomic_DNA"/>
</dbReference>
<name>A0AAE1ZDG2_SCHME</name>
<evidence type="ECO:0000313" key="2">
    <source>
        <dbReference type="Proteomes" id="UP001292079"/>
    </source>
</evidence>
<organism evidence="1 2">
    <name type="scientific">Schistosoma mekongi</name>
    <name type="common">Parasitic worm</name>
    <dbReference type="NCBI Taxonomy" id="38744"/>
    <lineage>
        <taxon>Eukaryota</taxon>
        <taxon>Metazoa</taxon>
        <taxon>Spiralia</taxon>
        <taxon>Lophotrochozoa</taxon>
        <taxon>Platyhelminthes</taxon>
        <taxon>Trematoda</taxon>
        <taxon>Digenea</taxon>
        <taxon>Strigeidida</taxon>
        <taxon>Schistosomatoidea</taxon>
        <taxon>Schistosomatidae</taxon>
        <taxon>Schistosoma</taxon>
    </lineage>
</organism>
<reference evidence="1" key="2">
    <citation type="journal article" date="2023" name="Infect Dis Poverty">
        <title>Chromosome-scale genome of the human blood fluke Schistosoma mekongi and its implications for public health.</title>
        <authorList>
            <person name="Zhou M."/>
            <person name="Xu L."/>
            <person name="Xu D."/>
            <person name="Chen W."/>
            <person name="Khan J."/>
            <person name="Hu Y."/>
            <person name="Huang H."/>
            <person name="Wei H."/>
            <person name="Zhang Y."/>
            <person name="Chusongsang P."/>
            <person name="Tanasarnprasert K."/>
            <person name="Hu X."/>
            <person name="Limpanont Y."/>
            <person name="Lv Z."/>
        </authorList>
    </citation>
    <scope>NUCLEOTIDE SEQUENCE</scope>
    <source>
        <strain evidence="1">LV_2022a</strain>
    </source>
</reference>